<proteinExistence type="predicted"/>
<protein>
    <recommendedName>
        <fullName evidence="1">Ribbon-helix-helix protein CopG domain-containing protein</fullName>
    </recommendedName>
</protein>
<organism evidence="2 3">
    <name type="scientific">Candidatus Sungbacteria bacterium RIFCSPHIGHO2_02_FULL_47_11</name>
    <dbReference type="NCBI Taxonomy" id="1802270"/>
    <lineage>
        <taxon>Bacteria</taxon>
        <taxon>Candidatus Sungiibacteriota</taxon>
    </lineage>
</organism>
<dbReference type="InterPro" id="IPR013321">
    <property type="entry name" value="Arc_rbn_hlx_hlx"/>
</dbReference>
<comment type="caution">
    <text evidence="2">The sequence shown here is derived from an EMBL/GenBank/DDBJ whole genome shotgun (WGS) entry which is preliminary data.</text>
</comment>
<name>A0A1G2KFZ9_9BACT</name>
<evidence type="ECO:0000259" key="1">
    <source>
        <dbReference type="Pfam" id="PF01402"/>
    </source>
</evidence>
<evidence type="ECO:0000313" key="2">
    <source>
        <dbReference type="EMBL" id="OGZ98386.1"/>
    </source>
</evidence>
<dbReference type="CDD" id="cd22231">
    <property type="entry name" value="RHH_NikR_HicB-like"/>
    <property type="match status" value="1"/>
</dbReference>
<dbReference type="Proteomes" id="UP000179023">
    <property type="component" value="Unassembled WGS sequence"/>
</dbReference>
<dbReference type="InterPro" id="IPR002145">
    <property type="entry name" value="CopG"/>
</dbReference>
<feature type="domain" description="Ribbon-helix-helix protein CopG" evidence="1">
    <location>
        <begin position="4"/>
        <end position="43"/>
    </location>
</feature>
<gene>
    <name evidence="2" type="ORF">A3C07_03025</name>
</gene>
<dbReference type="EMBL" id="MHQI01000066">
    <property type="protein sequence ID" value="OGZ98386.1"/>
    <property type="molecule type" value="Genomic_DNA"/>
</dbReference>
<sequence length="85" mass="9646">MEIKNLSITLPKAMLTLVDKASKKEHRTRSEFIREAIRSYIGKSLRVVATSAEDARVLARGRTEYAQGKFVTLESILNEVDNSHR</sequence>
<dbReference type="GO" id="GO:0006355">
    <property type="term" value="P:regulation of DNA-templated transcription"/>
    <property type="evidence" value="ECO:0007669"/>
    <property type="project" value="InterPro"/>
</dbReference>
<dbReference type="Gene3D" id="1.10.1220.10">
    <property type="entry name" value="Met repressor-like"/>
    <property type="match status" value="1"/>
</dbReference>
<dbReference type="SUPFAM" id="SSF47598">
    <property type="entry name" value="Ribbon-helix-helix"/>
    <property type="match status" value="1"/>
</dbReference>
<reference evidence="2 3" key="1">
    <citation type="journal article" date="2016" name="Nat. Commun.">
        <title>Thousands of microbial genomes shed light on interconnected biogeochemical processes in an aquifer system.</title>
        <authorList>
            <person name="Anantharaman K."/>
            <person name="Brown C.T."/>
            <person name="Hug L.A."/>
            <person name="Sharon I."/>
            <person name="Castelle C.J."/>
            <person name="Probst A.J."/>
            <person name="Thomas B.C."/>
            <person name="Singh A."/>
            <person name="Wilkins M.J."/>
            <person name="Karaoz U."/>
            <person name="Brodie E.L."/>
            <person name="Williams K.H."/>
            <person name="Hubbard S.S."/>
            <person name="Banfield J.F."/>
        </authorList>
    </citation>
    <scope>NUCLEOTIDE SEQUENCE [LARGE SCALE GENOMIC DNA]</scope>
</reference>
<dbReference type="Pfam" id="PF01402">
    <property type="entry name" value="RHH_1"/>
    <property type="match status" value="1"/>
</dbReference>
<accession>A0A1G2KFZ9</accession>
<dbReference type="InterPro" id="IPR010985">
    <property type="entry name" value="Ribbon_hlx_hlx"/>
</dbReference>
<dbReference type="AlphaFoldDB" id="A0A1G2KFZ9"/>
<dbReference type="STRING" id="1802270.A3C07_03025"/>
<evidence type="ECO:0000313" key="3">
    <source>
        <dbReference type="Proteomes" id="UP000179023"/>
    </source>
</evidence>